<protein>
    <submittedName>
        <fullName evidence="2">SFRICE_024140</fullName>
    </submittedName>
</protein>
<feature type="compositionally biased region" description="Polar residues" evidence="1">
    <location>
        <begin position="160"/>
        <end position="171"/>
    </location>
</feature>
<evidence type="ECO:0000256" key="1">
    <source>
        <dbReference type="SAM" id="MobiDB-lite"/>
    </source>
</evidence>
<dbReference type="AlphaFoldDB" id="A0A2H1WEL4"/>
<proteinExistence type="predicted"/>
<organism evidence="2">
    <name type="scientific">Spodoptera frugiperda</name>
    <name type="common">Fall armyworm</name>
    <dbReference type="NCBI Taxonomy" id="7108"/>
    <lineage>
        <taxon>Eukaryota</taxon>
        <taxon>Metazoa</taxon>
        <taxon>Ecdysozoa</taxon>
        <taxon>Arthropoda</taxon>
        <taxon>Hexapoda</taxon>
        <taxon>Insecta</taxon>
        <taxon>Pterygota</taxon>
        <taxon>Neoptera</taxon>
        <taxon>Endopterygota</taxon>
        <taxon>Lepidoptera</taxon>
        <taxon>Glossata</taxon>
        <taxon>Ditrysia</taxon>
        <taxon>Noctuoidea</taxon>
        <taxon>Noctuidae</taxon>
        <taxon>Amphipyrinae</taxon>
        <taxon>Spodoptera</taxon>
    </lineage>
</organism>
<feature type="compositionally biased region" description="Basic and acidic residues" evidence="1">
    <location>
        <begin position="118"/>
        <end position="133"/>
    </location>
</feature>
<feature type="compositionally biased region" description="Basic and acidic residues" evidence="1">
    <location>
        <begin position="68"/>
        <end position="77"/>
    </location>
</feature>
<feature type="compositionally biased region" description="Low complexity" evidence="1">
    <location>
        <begin position="135"/>
        <end position="144"/>
    </location>
</feature>
<feature type="region of interest" description="Disordered" evidence="1">
    <location>
        <begin position="117"/>
        <end position="179"/>
    </location>
</feature>
<name>A0A2H1WEL4_SPOFR</name>
<reference evidence="2" key="1">
    <citation type="submission" date="2016-07" db="EMBL/GenBank/DDBJ databases">
        <authorList>
            <person name="Bretaudeau A."/>
        </authorList>
    </citation>
    <scope>NUCLEOTIDE SEQUENCE</scope>
    <source>
        <strain evidence="2">Rice</strain>
        <tissue evidence="2">Whole body</tissue>
    </source>
</reference>
<accession>A0A2H1WEL4</accession>
<evidence type="ECO:0000313" key="2">
    <source>
        <dbReference type="EMBL" id="SOQ51518.1"/>
    </source>
</evidence>
<feature type="region of interest" description="Disordered" evidence="1">
    <location>
        <begin position="54"/>
        <end position="77"/>
    </location>
</feature>
<gene>
    <name evidence="2" type="ORF">SFRICE_024140</name>
</gene>
<dbReference type="EMBL" id="ODYU01008149">
    <property type="protein sequence ID" value="SOQ51518.1"/>
    <property type="molecule type" value="Genomic_DNA"/>
</dbReference>
<sequence>MRVNRWLAVCSWENHPMTSLALGEARGSVRLLLTKNHPVPTPAFRNGALARRPAPLDSRSRRGGLFENTKRSSAERRTDTITHSVAFVIESERDIAASITGRHALSVCSDLLTAASPRARDTSARPTDKRAPDEAAAARAVAGGVLSGRSTGAARPRSFTPPQAQDQSLSVSAVHCSAA</sequence>